<proteinExistence type="predicted"/>
<dbReference type="Pfam" id="PF01261">
    <property type="entry name" value="AP_endonuc_2"/>
    <property type="match status" value="1"/>
</dbReference>
<evidence type="ECO:0000313" key="3">
    <source>
        <dbReference type="Proteomes" id="UP000518605"/>
    </source>
</evidence>
<dbReference type="Gene3D" id="3.20.20.150">
    <property type="entry name" value="Divalent-metal-dependent TIM barrel enzymes"/>
    <property type="match status" value="1"/>
</dbReference>
<name>A0A7W5C5T4_9BACL</name>
<keyword evidence="2" id="KW-0413">Isomerase</keyword>
<dbReference type="PANTHER" id="PTHR12110:SF53">
    <property type="entry name" value="BLR5974 PROTEIN"/>
    <property type="match status" value="1"/>
</dbReference>
<reference evidence="2 3" key="1">
    <citation type="submission" date="2020-08" db="EMBL/GenBank/DDBJ databases">
        <title>Genomic Encyclopedia of Type Strains, Phase III (KMG-III): the genomes of soil and plant-associated and newly described type strains.</title>
        <authorList>
            <person name="Whitman W."/>
        </authorList>
    </citation>
    <scope>NUCLEOTIDE SEQUENCE [LARGE SCALE GENOMIC DNA]</scope>
    <source>
        <strain evidence="2 3">CECT 8234</strain>
    </source>
</reference>
<evidence type="ECO:0000259" key="1">
    <source>
        <dbReference type="Pfam" id="PF01261"/>
    </source>
</evidence>
<protein>
    <submittedName>
        <fullName evidence="2">Sugar phosphate isomerase/epimerase</fullName>
    </submittedName>
</protein>
<dbReference type="GO" id="GO:0016853">
    <property type="term" value="F:isomerase activity"/>
    <property type="evidence" value="ECO:0007669"/>
    <property type="project" value="UniProtKB-KW"/>
</dbReference>
<comment type="caution">
    <text evidence="2">The sequence shown here is derived from an EMBL/GenBank/DDBJ whole genome shotgun (WGS) entry which is preliminary data.</text>
</comment>
<feature type="domain" description="Xylose isomerase-like TIM barrel" evidence="1">
    <location>
        <begin position="49"/>
        <end position="252"/>
    </location>
</feature>
<dbReference type="SUPFAM" id="SSF51658">
    <property type="entry name" value="Xylose isomerase-like"/>
    <property type="match status" value="1"/>
</dbReference>
<dbReference type="EMBL" id="JACHXW010000004">
    <property type="protein sequence ID" value="MBB3151573.1"/>
    <property type="molecule type" value="Genomic_DNA"/>
</dbReference>
<dbReference type="Proteomes" id="UP000518605">
    <property type="component" value="Unassembled WGS sequence"/>
</dbReference>
<sequence length="279" mass="30775">MSYLSISTWSLHRLLGPLRMTAWDSESNSHTINEQEQPLVLTLLELPGEAAARGYQALEICHFHFPSTEAAYLEQLKAAFEGANMKFDTLLVDYGDLTSENEIKRAADIQYIKKWIDIASLCGAKQIRVVAGEASPTDDKAIRLSAAALTDLALYGQSISVHVITENFRLLTSTAESSIKLLEQTNHQIGFITDFGNYHGSGKTEEIGATTPFSVSIHVKPNYDSNGIPDKDELISYLRKVDSTGFNGAYVLIYDGPGDMWEGLDRVKSIVTPFVLTAH</sequence>
<accession>A0A7W5C5T4</accession>
<dbReference type="InterPro" id="IPR036237">
    <property type="entry name" value="Xyl_isomerase-like_sf"/>
</dbReference>
<dbReference type="InterPro" id="IPR050312">
    <property type="entry name" value="IolE/XylAMocC-like"/>
</dbReference>
<dbReference type="PANTHER" id="PTHR12110">
    <property type="entry name" value="HYDROXYPYRUVATE ISOMERASE"/>
    <property type="match status" value="1"/>
</dbReference>
<dbReference type="InterPro" id="IPR013022">
    <property type="entry name" value="Xyl_isomerase-like_TIM-brl"/>
</dbReference>
<organism evidence="2 3">
    <name type="scientific">Paenibacillus endophyticus</name>
    <dbReference type="NCBI Taxonomy" id="1294268"/>
    <lineage>
        <taxon>Bacteria</taxon>
        <taxon>Bacillati</taxon>
        <taxon>Bacillota</taxon>
        <taxon>Bacilli</taxon>
        <taxon>Bacillales</taxon>
        <taxon>Paenibacillaceae</taxon>
        <taxon>Paenibacillus</taxon>
    </lineage>
</organism>
<dbReference type="AlphaFoldDB" id="A0A7W5C5T4"/>
<keyword evidence="3" id="KW-1185">Reference proteome</keyword>
<gene>
    <name evidence="2" type="ORF">FHS16_001619</name>
</gene>
<dbReference type="RefSeq" id="WP_183560692.1">
    <property type="nucleotide sequence ID" value="NZ_CBCSLB010000011.1"/>
</dbReference>
<evidence type="ECO:0000313" key="2">
    <source>
        <dbReference type="EMBL" id="MBB3151573.1"/>
    </source>
</evidence>